<organism evidence="1 2">
    <name type="scientific">Cuscuta epithymum</name>
    <dbReference type="NCBI Taxonomy" id="186058"/>
    <lineage>
        <taxon>Eukaryota</taxon>
        <taxon>Viridiplantae</taxon>
        <taxon>Streptophyta</taxon>
        <taxon>Embryophyta</taxon>
        <taxon>Tracheophyta</taxon>
        <taxon>Spermatophyta</taxon>
        <taxon>Magnoliopsida</taxon>
        <taxon>eudicotyledons</taxon>
        <taxon>Gunneridae</taxon>
        <taxon>Pentapetalae</taxon>
        <taxon>asterids</taxon>
        <taxon>lamiids</taxon>
        <taxon>Solanales</taxon>
        <taxon>Convolvulaceae</taxon>
        <taxon>Cuscuteae</taxon>
        <taxon>Cuscuta</taxon>
        <taxon>Cuscuta subgen. Cuscuta</taxon>
    </lineage>
</organism>
<gene>
    <name evidence="1" type="ORF">CEPIT_LOCUS37204</name>
</gene>
<evidence type="ECO:0008006" key="3">
    <source>
        <dbReference type="Google" id="ProtNLM"/>
    </source>
</evidence>
<dbReference type="AlphaFoldDB" id="A0AAV0FUD0"/>
<evidence type="ECO:0000313" key="2">
    <source>
        <dbReference type="Proteomes" id="UP001152523"/>
    </source>
</evidence>
<feature type="non-terminal residue" evidence="1">
    <location>
        <position position="58"/>
    </location>
</feature>
<proteinExistence type="predicted"/>
<comment type="caution">
    <text evidence="1">The sequence shown here is derived from an EMBL/GenBank/DDBJ whole genome shotgun (WGS) entry which is preliminary data.</text>
</comment>
<keyword evidence="2" id="KW-1185">Reference proteome</keyword>
<reference evidence="1" key="1">
    <citation type="submission" date="2022-07" db="EMBL/GenBank/DDBJ databases">
        <authorList>
            <person name="Macas J."/>
            <person name="Novak P."/>
            <person name="Neumann P."/>
        </authorList>
    </citation>
    <scope>NUCLEOTIDE SEQUENCE</scope>
</reference>
<dbReference type="EMBL" id="CAMAPF010001014">
    <property type="protein sequence ID" value="CAH9138941.1"/>
    <property type="molecule type" value="Genomic_DNA"/>
</dbReference>
<evidence type="ECO:0000313" key="1">
    <source>
        <dbReference type="EMBL" id="CAH9138941.1"/>
    </source>
</evidence>
<protein>
    <recommendedName>
        <fullName evidence="3">Secreted protein</fullName>
    </recommendedName>
</protein>
<sequence length="58" mass="6027">MYAAMFSLAAAARLGSGGLSGQWRPFRAAAAAAALLCSGSGSLGVGGWEKEFEWCRWS</sequence>
<dbReference type="Proteomes" id="UP001152523">
    <property type="component" value="Unassembled WGS sequence"/>
</dbReference>
<accession>A0AAV0FUD0</accession>
<name>A0AAV0FUD0_9ASTE</name>